<dbReference type="GO" id="GO:0004519">
    <property type="term" value="F:endonuclease activity"/>
    <property type="evidence" value="ECO:0007669"/>
    <property type="project" value="UniProtKB-KW"/>
</dbReference>
<proteinExistence type="predicted"/>
<dbReference type="GO" id="GO:0015074">
    <property type="term" value="P:DNA integration"/>
    <property type="evidence" value="ECO:0007669"/>
    <property type="project" value="InterPro"/>
</dbReference>
<evidence type="ECO:0000256" key="4">
    <source>
        <dbReference type="ARBA" id="ARBA00022759"/>
    </source>
</evidence>
<feature type="compositionally biased region" description="Polar residues" evidence="7">
    <location>
        <begin position="669"/>
        <end position="691"/>
    </location>
</feature>
<dbReference type="EMBL" id="JH668292">
    <property type="protein sequence ID" value="KAG6442304.1"/>
    <property type="molecule type" value="Genomic_DNA"/>
</dbReference>
<dbReference type="EC" id="2.7.7.49" evidence="1"/>
<keyword evidence="5" id="KW-0695">RNA-directed DNA polymerase</keyword>
<keyword evidence="4" id="KW-0378">Hydrolase</keyword>
<dbReference type="FunFam" id="3.30.420.10:FF:000063">
    <property type="entry name" value="Retrovirus-related Pol polyprotein from transposon 297-like Protein"/>
    <property type="match status" value="1"/>
</dbReference>
<dbReference type="CDD" id="cd09274">
    <property type="entry name" value="RNase_HI_RT_Ty3"/>
    <property type="match status" value="1"/>
</dbReference>
<keyword evidence="3" id="KW-0540">Nuclease</keyword>
<dbReference type="InterPro" id="IPR041577">
    <property type="entry name" value="RT_RNaseH_2"/>
</dbReference>
<dbReference type="Pfam" id="PF00665">
    <property type="entry name" value="rve"/>
    <property type="match status" value="1"/>
</dbReference>
<dbReference type="AlphaFoldDB" id="A0A921YNL1"/>
<feature type="domain" description="Integrase catalytic" evidence="8">
    <location>
        <begin position="410"/>
        <end position="562"/>
    </location>
</feature>
<protein>
    <recommendedName>
        <fullName evidence="1">RNA-directed DNA polymerase</fullName>
        <ecNumber evidence="1">2.7.7.49</ecNumber>
    </recommendedName>
</protein>
<reference evidence="9" key="2">
    <citation type="submission" date="2020-12" db="EMBL/GenBank/DDBJ databases">
        <authorList>
            <person name="Kanost M."/>
        </authorList>
    </citation>
    <scope>NUCLEOTIDE SEQUENCE</scope>
</reference>
<evidence type="ECO:0000256" key="2">
    <source>
        <dbReference type="ARBA" id="ARBA00022695"/>
    </source>
</evidence>
<evidence type="ECO:0000256" key="5">
    <source>
        <dbReference type="ARBA" id="ARBA00022918"/>
    </source>
</evidence>
<dbReference type="PROSITE" id="PS50994">
    <property type="entry name" value="INTEGRASE"/>
    <property type="match status" value="1"/>
</dbReference>
<keyword evidence="6" id="KW-0511">Multifunctional enzyme</keyword>
<dbReference type="Pfam" id="PF17919">
    <property type="entry name" value="RT_RNaseH_2"/>
    <property type="match status" value="1"/>
</dbReference>
<evidence type="ECO:0000313" key="9">
    <source>
        <dbReference type="EMBL" id="KAG6442304.1"/>
    </source>
</evidence>
<keyword evidence="4" id="KW-0255">Endonuclease</keyword>
<evidence type="ECO:0000256" key="7">
    <source>
        <dbReference type="SAM" id="MobiDB-lite"/>
    </source>
</evidence>
<evidence type="ECO:0000256" key="3">
    <source>
        <dbReference type="ARBA" id="ARBA00022722"/>
    </source>
</evidence>
<accession>A0A921YNL1</accession>
<feature type="region of interest" description="Disordered" evidence="7">
    <location>
        <begin position="652"/>
        <end position="723"/>
    </location>
</feature>
<keyword evidence="2" id="KW-0808">Transferase</keyword>
<dbReference type="InterPro" id="IPR050951">
    <property type="entry name" value="Retrovirus_Pol_polyprotein"/>
</dbReference>
<name>A0A921YNL1_MANSE</name>
<evidence type="ECO:0000313" key="10">
    <source>
        <dbReference type="Proteomes" id="UP000791440"/>
    </source>
</evidence>
<dbReference type="PANTHER" id="PTHR37984:SF5">
    <property type="entry name" value="PROTEIN NYNRIN-LIKE"/>
    <property type="match status" value="1"/>
</dbReference>
<dbReference type="Pfam" id="PF17921">
    <property type="entry name" value="Integrase_H2C2"/>
    <property type="match status" value="1"/>
</dbReference>
<dbReference type="Proteomes" id="UP000791440">
    <property type="component" value="Unassembled WGS sequence"/>
</dbReference>
<dbReference type="InterPro" id="IPR041588">
    <property type="entry name" value="Integrase_H2C2"/>
</dbReference>
<organism evidence="9 10">
    <name type="scientific">Manduca sexta</name>
    <name type="common">Tobacco hawkmoth</name>
    <name type="synonym">Tobacco hornworm</name>
    <dbReference type="NCBI Taxonomy" id="7130"/>
    <lineage>
        <taxon>Eukaryota</taxon>
        <taxon>Metazoa</taxon>
        <taxon>Ecdysozoa</taxon>
        <taxon>Arthropoda</taxon>
        <taxon>Hexapoda</taxon>
        <taxon>Insecta</taxon>
        <taxon>Pterygota</taxon>
        <taxon>Neoptera</taxon>
        <taxon>Endopterygota</taxon>
        <taxon>Lepidoptera</taxon>
        <taxon>Glossata</taxon>
        <taxon>Ditrysia</taxon>
        <taxon>Bombycoidea</taxon>
        <taxon>Sphingidae</taxon>
        <taxon>Sphinginae</taxon>
        <taxon>Sphingini</taxon>
        <taxon>Manduca</taxon>
    </lineage>
</organism>
<dbReference type="EMBL" id="JH668292">
    <property type="protein sequence ID" value="KAG6442306.1"/>
    <property type="molecule type" value="Genomic_DNA"/>
</dbReference>
<dbReference type="FunFam" id="1.10.340.70:FF:000004">
    <property type="entry name" value="Retrovirus-related Pol polyprotein from transposon 297-like Protein"/>
    <property type="match status" value="1"/>
</dbReference>
<dbReference type="InterPro" id="IPR001584">
    <property type="entry name" value="Integrase_cat-core"/>
</dbReference>
<dbReference type="FunFam" id="3.30.70.270:FF:000026">
    <property type="entry name" value="Transposon Ty3-G Gag-Pol polyprotein"/>
    <property type="match status" value="1"/>
</dbReference>
<evidence type="ECO:0000256" key="1">
    <source>
        <dbReference type="ARBA" id="ARBA00012493"/>
    </source>
</evidence>
<keyword evidence="2" id="KW-0548">Nucleotidyltransferase</keyword>
<dbReference type="PANTHER" id="PTHR37984">
    <property type="entry name" value="PROTEIN CBG26694"/>
    <property type="match status" value="1"/>
</dbReference>
<reference evidence="9" key="1">
    <citation type="journal article" date="2016" name="Insect Biochem. Mol. Biol.">
        <title>Multifaceted biological insights from a draft genome sequence of the tobacco hornworm moth, Manduca sexta.</title>
        <authorList>
            <person name="Kanost M.R."/>
            <person name="Arrese E.L."/>
            <person name="Cao X."/>
            <person name="Chen Y.R."/>
            <person name="Chellapilla S."/>
            <person name="Goldsmith M.R."/>
            <person name="Grosse-Wilde E."/>
            <person name="Heckel D.G."/>
            <person name="Herndon N."/>
            <person name="Jiang H."/>
            <person name="Papanicolaou A."/>
            <person name="Qu J."/>
            <person name="Soulages J.L."/>
            <person name="Vogel H."/>
            <person name="Walters J."/>
            <person name="Waterhouse R.M."/>
            <person name="Ahn S.J."/>
            <person name="Almeida F.C."/>
            <person name="An C."/>
            <person name="Aqrawi P."/>
            <person name="Bretschneider A."/>
            <person name="Bryant W.B."/>
            <person name="Bucks S."/>
            <person name="Chao H."/>
            <person name="Chevignon G."/>
            <person name="Christen J.M."/>
            <person name="Clarke D.F."/>
            <person name="Dittmer N.T."/>
            <person name="Ferguson L.C.F."/>
            <person name="Garavelou S."/>
            <person name="Gordon K.H.J."/>
            <person name="Gunaratna R.T."/>
            <person name="Han Y."/>
            <person name="Hauser F."/>
            <person name="He Y."/>
            <person name="Heidel-Fischer H."/>
            <person name="Hirsh A."/>
            <person name="Hu Y."/>
            <person name="Jiang H."/>
            <person name="Kalra D."/>
            <person name="Klinner C."/>
            <person name="Konig C."/>
            <person name="Kovar C."/>
            <person name="Kroll A.R."/>
            <person name="Kuwar S.S."/>
            <person name="Lee S.L."/>
            <person name="Lehman R."/>
            <person name="Li K."/>
            <person name="Li Z."/>
            <person name="Liang H."/>
            <person name="Lovelace S."/>
            <person name="Lu Z."/>
            <person name="Mansfield J.H."/>
            <person name="McCulloch K.J."/>
            <person name="Mathew T."/>
            <person name="Morton B."/>
            <person name="Muzny D.M."/>
            <person name="Neunemann D."/>
            <person name="Ongeri F."/>
            <person name="Pauchet Y."/>
            <person name="Pu L.L."/>
            <person name="Pyrousis I."/>
            <person name="Rao X.J."/>
            <person name="Redding A."/>
            <person name="Roesel C."/>
            <person name="Sanchez-Gracia A."/>
            <person name="Schaack S."/>
            <person name="Shukla A."/>
            <person name="Tetreau G."/>
            <person name="Wang Y."/>
            <person name="Xiong G.H."/>
            <person name="Traut W."/>
            <person name="Walsh T.K."/>
            <person name="Worley K.C."/>
            <person name="Wu D."/>
            <person name="Wu W."/>
            <person name="Wu Y.Q."/>
            <person name="Zhang X."/>
            <person name="Zou Z."/>
            <person name="Zucker H."/>
            <person name="Briscoe A.D."/>
            <person name="Burmester T."/>
            <person name="Clem R.J."/>
            <person name="Feyereisen R."/>
            <person name="Grimmelikhuijzen C.J.P."/>
            <person name="Hamodrakas S.J."/>
            <person name="Hansson B.S."/>
            <person name="Huguet E."/>
            <person name="Jermiin L.S."/>
            <person name="Lan Q."/>
            <person name="Lehman H.K."/>
            <person name="Lorenzen M."/>
            <person name="Merzendorfer H."/>
            <person name="Michalopoulos I."/>
            <person name="Morton D.B."/>
            <person name="Muthukrishnan S."/>
            <person name="Oakeshott J.G."/>
            <person name="Palmer W."/>
            <person name="Park Y."/>
            <person name="Passarelli A.L."/>
            <person name="Rozas J."/>
            <person name="Schwartz L.M."/>
            <person name="Smith W."/>
            <person name="Southgate A."/>
            <person name="Vilcinskas A."/>
            <person name="Vogt R."/>
            <person name="Wang P."/>
            <person name="Werren J."/>
            <person name="Yu X.Q."/>
            <person name="Zhou J.J."/>
            <person name="Brown S.J."/>
            <person name="Scherer S.E."/>
            <person name="Richards S."/>
            <person name="Blissard G.W."/>
        </authorList>
    </citation>
    <scope>NUCLEOTIDE SEQUENCE</scope>
</reference>
<comment type="caution">
    <text evidence="9">The sequence shown here is derived from an EMBL/GenBank/DDBJ whole genome shotgun (WGS) entry which is preliminary data.</text>
</comment>
<evidence type="ECO:0000259" key="8">
    <source>
        <dbReference type="PROSITE" id="PS50994"/>
    </source>
</evidence>
<sequence>MIAVQGQTRAELINRMDIVFKKLQDCGLHLNKKKCKFFEKSIDYLGHRIDERGLHPMKEKIIDIVNSKRPTDVSSLRTFLGMVNYYQQFIPNLALKLNPLYKLLQKNNKFTWTKECESIFIKLKEELCSDKVLVPFHNDWPVTLATDASPTGFGAVLSHILPNKEERPIAYASRSLTKAEKNYSQLDKEAAALIWGLKKFFQYCYGRKIILIIDNQPLSRILHPDKATPITTAIRLIHYANFLAGFNYELKLRKTTEHSNADYLSRILNTNKIDNEDKLTDDDKFYINQIKMLPITFQTIKEATARDPELQKMYHEIQSGKDFGKLHEFSLQNGCIFYGIRVTIPKQLQGQILQELHTAHTGIVKMKALARSYVWWRNIDGDIENMARGCKACCLVQNNSPKVPVHKWEYPKEPWNRLHIDYAGPFIDHYFLIVVDAYTKWLEVIPTKTMTASSTVKILKKLFTTFGLPVTIVSDNGRQFRSEEIQQFYRENGITARYTAPFHPATNGQAERYVQTFKNKLKAMAHENGSVEDKLQKFLTAYRKTQNSATGLSPAEMMFKRLYRTRIDLVKRNIYTEINNKMGDNKYYKEYKIGERVQVRSYDDTKWRFGEIINKKGRLHYEVVVDGKVWTRHVDQIRETLYIPSQKDNYKSSYPFRSTASSNEEENSTLPNTSNEETQEVPTEASTTPRELNTDAMPEEFNMPETTTRRSTRIRKAPERLNL</sequence>
<gene>
    <name evidence="9" type="ORF">O3G_MSEX002317</name>
</gene>
<evidence type="ECO:0000256" key="6">
    <source>
        <dbReference type="ARBA" id="ARBA00023268"/>
    </source>
</evidence>
<dbReference type="EMBL" id="JH668292">
    <property type="protein sequence ID" value="KAG6442305.1"/>
    <property type="molecule type" value="Genomic_DNA"/>
</dbReference>
<dbReference type="FunFam" id="3.10.20.370:FF:000001">
    <property type="entry name" value="Retrovirus-related Pol polyprotein from transposon 17.6-like protein"/>
    <property type="match status" value="1"/>
</dbReference>
<keyword evidence="10" id="KW-1185">Reference proteome</keyword>
<dbReference type="GO" id="GO:0003964">
    <property type="term" value="F:RNA-directed DNA polymerase activity"/>
    <property type="evidence" value="ECO:0007669"/>
    <property type="project" value="UniProtKB-KW"/>
</dbReference>